<dbReference type="EMBL" id="CP059572">
    <property type="protein sequence ID" value="QXJ25942.1"/>
    <property type="molecule type" value="Genomic_DNA"/>
</dbReference>
<keyword evidence="3" id="KW-1185">Reference proteome</keyword>
<feature type="region of interest" description="Disordered" evidence="1">
    <location>
        <begin position="87"/>
        <end position="113"/>
    </location>
</feature>
<evidence type="ECO:0000313" key="2">
    <source>
        <dbReference type="EMBL" id="QXJ25942.1"/>
    </source>
</evidence>
<dbReference type="InterPro" id="IPR054219">
    <property type="entry name" value="DUF6939"/>
</dbReference>
<name>A0ABX8R7L6_9ACTN</name>
<accession>A0ABX8R7L6</accession>
<dbReference type="Pfam" id="PF22075">
    <property type="entry name" value="DUF6939"/>
    <property type="match status" value="1"/>
</dbReference>
<proteinExistence type="predicted"/>
<reference evidence="2" key="1">
    <citation type="submission" date="2020-07" db="EMBL/GenBank/DDBJ databases">
        <authorList>
            <person name="Tarantini F.S."/>
            <person name="Hong K.W."/>
            <person name="Chan K.G."/>
        </authorList>
    </citation>
    <scope>NUCLEOTIDE SEQUENCE</scope>
    <source>
        <strain evidence="2">32-07</strain>
    </source>
</reference>
<evidence type="ECO:0000313" key="3">
    <source>
        <dbReference type="Proteomes" id="UP001049518"/>
    </source>
</evidence>
<evidence type="ECO:0000256" key="1">
    <source>
        <dbReference type="SAM" id="MobiDB-lite"/>
    </source>
</evidence>
<dbReference type="Proteomes" id="UP001049518">
    <property type="component" value="Chromosome"/>
</dbReference>
<gene>
    <name evidence="2" type="ORF">AGRA3207_007511</name>
</gene>
<organism evidence="2 3">
    <name type="scientific">Actinomadura graeca</name>
    <dbReference type="NCBI Taxonomy" id="2750812"/>
    <lineage>
        <taxon>Bacteria</taxon>
        <taxon>Bacillati</taxon>
        <taxon>Actinomycetota</taxon>
        <taxon>Actinomycetes</taxon>
        <taxon>Streptosporangiales</taxon>
        <taxon>Thermomonosporaceae</taxon>
        <taxon>Actinomadura</taxon>
    </lineage>
</organism>
<protein>
    <submittedName>
        <fullName evidence="2">Uncharacterized protein</fullName>
    </submittedName>
</protein>
<dbReference type="RefSeq" id="WP_231332155.1">
    <property type="nucleotide sequence ID" value="NZ_CP059572.1"/>
</dbReference>
<sequence>MPISVARRQATAALAREFPDARIIDVTSRAEHPWERLSPCYPHGGIPVPFSPSQSVEGIWQALKVFQTAGADPAKLTITTMRGLKRTSLRHGPPLGHRPGLAEGPDEGPGGVQLLDEESARRRIFLPAYRWMLRHRTAPLIRLLSVLAARDHVVLLDLSTNGDVSDLSAPLSHAALITLLIQGTWPEEQ</sequence>